<protein>
    <submittedName>
        <fullName evidence="1">Uncharacterized protein</fullName>
    </submittedName>
</protein>
<keyword evidence="2" id="KW-1185">Reference proteome</keyword>
<dbReference type="HOGENOM" id="CLU_1960430_0_0_1"/>
<organism evidence="1 2">
    <name type="scientific">Pisolithus microcarpus 441</name>
    <dbReference type="NCBI Taxonomy" id="765257"/>
    <lineage>
        <taxon>Eukaryota</taxon>
        <taxon>Fungi</taxon>
        <taxon>Dikarya</taxon>
        <taxon>Basidiomycota</taxon>
        <taxon>Agaricomycotina</taxon>
        <taxon>Agaricomycetes</taxon>
        <taxon>Agaricomycetidae</taxon>
        <taxon>Boletales</taxon>
        <taxon>Sclerodermatineae</taxon>
        <taxon>Pisolithaceae</taxon>
        <taxon>Pisolithus</taxon>
    </lineage>
</organism>
<proteinExistence type="predicted"/>
<gene>
    <name evidence="1" type="ORF">PISMIDRAFT_153286</name>
</gene>
<reference evidence="1 2" key="1">
    <citation type="submission" date="2014-04" db="EMBL/GenBank/DDBJ databases">
        <authorList>
            <consortium name="DOE Joint Genome Institute"/>
            <person name="Kuo A."/>
            <person name="Kohler A."/>
            <person name="Costa M.D."/>
            <person name="Nagy L.G."/>
            <person name="Floudas D."/>
            <person name="Copeland A."/>
            <person name="Barry K.W."/>
            <person name="Cichocki N."/>
            <person name="Veneault-Fourrey C."/>
            <person name="LaButti K."/>
            <person name="Lindquist E.A."/>
            <person name="Lipzen A."/>
            <person name="Lundell T."/>
            <person name="Morin E."/>
            <person name="Murat C."/>
            <person name="Sun H."/>
            <person name="Tunlid A."/>
            <person name="Henrissat B."/>
            <person name="Grigoriev I.V."/>
            <person name="Hibbett D.S."/>
            <person name="Martin F."/>
            <person name="Nordberg H.P."/>
            <person name="Cantor M.N."/>
            <person name="Hua S.X."/>
        </authorList>
    </citation>
    <scope>NUCLEOTIDE SEQUENCE [LARGE SCALE GENOMIC DNA]</scope>
    <source>
        <strain evidence="1 2">441</strain>
    </source>
</reference>
<accession>A0A0C9YRR9</accession>
<dbReference type="AlphaFoldDB" id="A0A0C9YRR9"/>
<reference evidence="2" key="2">
    <citation type="submission" date="2015-01" db="EMBL/GenBank/DDBJ databases">
        <title>Evolutionary Origins and Diversification of the Mycorrhizal Mutualists.</title>
        <authorList>
            <consortium name="DOE Joint Genome Institute"/>
            <consortium name="Mycorrhizal Genomics Consortium"/>
            <person name="Kohler A."/>
            <person name="Kuo A."/>
            <person name="Nagy L.G."/>
            <person name="Floudas D."/>
            <person name="Copeland A."/>
            <person name="Barry K.W."/>
            <person name="Cichocki N."/>
            <person name="Veneault-Fourrey C."/>
            <person name="LaButti K."/>
            <person name="Lindquist E.A."/>
            <person name="Lipzen A."/>
            <person name="Lundell T."/>
            <person name="Morin E."/>
            <person name="Murat C."/>
            <person name="Riley R."/>
            <person name="Ohm R."/>
            <person name="Sun H."/>
            <person name="Tunlid A."/>
            <person name="Henrissat B."/>
            <person name="Grigoriev I.V."/>
            <person name="Hibbett D.S."/>
            <person name="Martin F."/>
        </authorList>
    </citation>
    <scope>NUCLEOTIDE SEQUENCE [LARGE SCALE GENOMIC DNA]</scope>
    <source>
        <strain evidence="2">441</strain>
    </source>
</reference>
<dbReference type="Proteomes" id="UP000054018">
    <property type="component" value="Unassembled WGS sequence"/>
</dbReference>
<evidence type="ECO:0000313" key="2">
    <source>
        <dbReference type="Proteomes" id="UP000054018"/>
    </source>
</evidence>
<sequence length="128" mass="14071">MTWHTARVDMTVSLGRGVPAHNPALRSHIIPGRRGAVINNKLTFFQLNEIGGHLINFHFVAVGSVPFDRRPTRVGTRTSHDPHSASTCHHALCACPLGRKICNFPVTTSVFDVPVATNLTQVLNARRM</sequence>
<name>A0A0C9YRR9_9AGAM</name>
<evidence type="ECO:0000313" key="1">
    <source>
        <dbReference type="EMBL" id="KIK19361.1"/>
    </source>
</evidence>
<dbReference type="EMBL" id="KN833785">
    <property type="protein sequence ID" value="KIK19361.1"/>
    <property type="molecule type" value="Genomic_DNA"/>
</dbReference>